<keyword evidence="6 8" id="KW-1133">Transmembrane helix</keyword>
<keyword evidence="7 8" id="KW-0472">Membrane</keyword>
<dbReference type="SUPFAM" id="SSF161098">
    <property type="entry name" value="MetI-like"/>
    <property type="match status" value="1"/>
</dbReference>
<dbReference type="InterPro" id="IPR000515">
    <property type="entry name" value="MetI-like"/>
</dbReference>
<dbReference type="STRING" id="158787.BSCA_1258"/>
<proteinExistence type="inferred from homology"/>
<reference evidence="10 11" key="1">
    <citation type="submission" date="2014-03" db="EMBL/GenBank/DDBJ databases">
        <title>Genomics of Bifidobacteria.</title>
        <authorList>
            <person name="Ventura M."/>
            <person name="Milani C."/>
            <person name="Lugli G.A."/>
        </authorList>
    </citation>
    <scope>NUCLEOTIDE SEQUENCE [LARGE SCALE GENOMIC DNA]</scope>
    <source>
        <strain evidence="10 11">LMG 21589</strain>
    </source>
</reference>
<feature type="transmembrane region" description="Helical" evidence="8">
    <location>
        <begin position="286"/>
        <end position="305"/>
    </location>
</feature>
<accession>A0A087DIE5</accession>
<evidence type="ECO:0000256" key="6">
    <source>
        <dbReference type="ARBA" id="ARBA00022989"/>
    </source>
</evidence>
<dbReference type="PANTHER" id="PTHR42929">
    <property type="entry name" value="INNER MEMBRANE ABC TRANSPORTER PERMEASE PROTEIN YDCU-RELATED-RELATED"/>
    <property type="match status" value="1"/>
</dbReference>
<evidence type="ECO:0000256" key="1">
    <source>
        <dbReference type="ARBA" id="ARBA00004651"/>
    </source>
</evidence>
<comment type="subcellular location">
    <subcellularLocation>
        <location evidence="1 8">Cell membrane</location>
        <topology evidence="1 8">Multi-pass membrane protein</topology>
    </subcellularLocation>
</comment>
<dbReference type="EMBL" id="JGZO01000003">
    <property type="protein sequence ID" value="KFI95295.1"/>
    <property type="molecule type" value="Genomic_DNA"/>
</dbReference>
<dbReference type="PROSITE" id="PS50928">
    <property type="entry name" value="ABC_TM1"/>
    <property type="match status" value="1"/>
</dbReference>
<dbReference type="eggNOG" id="COG1176">
    <property type="taxonomic scope" value="Bacteria"/>
</dbReference>
<protein>
    <submittedName>
        <fullName evidence="10">Inner membrane transport protein</fullName>
    </submittedName>
</protein>
<evidence type="ECO:0000259" key="9">
    <source>
        <dbReference type="PROSITE" id="PS50928"/>
    </source>
</evidence>
<gene>
    <name evidence="10" type="ORF">BSCA_1258</name>
</gene>
<evidence type="ECO:0000313" key="10">
    <source>
        <dbReference type="EMBL" id="KFI95295.1"/>
    </source>
</evidence>
<dbReference type="Gene3D" id="1.10.3720.10">
    <property type="entry name" value="MetI-like"/>
    <property type="match status" value="1"/>
</dbReference>
<dbReference type="CDD" id="cd06261">
    <property type="entry name" value="TM_PBP2"/>
    <property type="match status" value="1"/>
</dbReference>
<dbReference type="GO" id="GO:0055085">
    <property type="term" value="P:transmembrane transport"/>
    <property type="evidence" value="ECO:0007669"/>
    <property type="project" value="InterPro"/>
</dbReference>
<dbReference type="Proteomes" id="UP000029033">
    <property type="component" value="Unassembled WGS sequence"/>
</dbReference>
<keyword evidence="5 8" id="KW-0812">Transmembrane</keyword>
<feature type="transmembrane region" description="Helical" evidence="8">
    <location>
        <begin position="100"/>
        <end position="125"/>
    </location>
</feature>
<evidence type="ECO:0000256" key="7">
    <source>
        <dbReference type="ARBA" id="ARBA00023136"/>
    </source>
</evidence>
<evidence type="ECO:0000256" key="3">
    <source>
        <dbReference type="ARBA" id="ARBA00022448"/>
    </source>
</evidence>
<dbReference type="RefSeq" id="WP_033518694.1">
    <property type="nucleotide sequence ID" value="NZ_CAJPMS010000002.1"/>
</dbReference>
<evidence type="ECO:0000256" key="2">
    <source>
        <dbReference type="ARBA" id="ARBA00007069"/>
    </source>
</evidence>
<feature type="transmembrane region" description="Helical" evidence="8">
    <location>
        <begin position="132"/>
        <end position="156"/>
    </location>
</feature>
<organism evidence="10 11">
    <name type="scientific">Bifidobacterium scardovii</name>
    <dbReference type="NCBI Taxonomy" id="158787"/>
    <lineage>
        <taxon>Bacteria</taxon>
        <taxon>Bacillati</taxon>
        <taxon>Actinomycetota</taxon>
        <taxon>Actinomycetes</taxon>
        <taxon>Bifidobacteriales</taxon>
        <taxon>Bifidobacteriaceae</taxon>
        <taxon>Bifidobacterium</taxon>
    </lineage>
</organism>
<sequence length="319" mass="34092">MTVSQTSPADAGMADQGRTTKRRLQNRRNLIGFLMALPPIIVLVLFVGLPVVLAILFSFGYTGGLNQVSAQIGQHVHAGTPFTVAAYGDIISDPRFVRDLWVTLLITVVSTLFVLVFTVGIAVYARLTRSKVGTLLTSMAIIPLFIPVVIASWANLTFYSSNGFIRSLFAQFHVEGPTLGFTTAGVIIASIWVNLPFATLMVTSGIEGIPDALIESARDAGASTMRIVCEILIPLAKVPILIASTFTAIGVLGQFTVPYFTGPNAPSMLGVDISKYFQSFNQPQQSVAIACVIFVFAIGIAVAYIKVSVGDSGKKEGER</sequence>
<keyword evidence="3 8" id="KW-0813">Transport</keyword>
<feature type="transmembrane region" description="Helical" evidence="8">
    <location>
        <begin position="30"/>
        <end position="59"/>
    </location>
</feature>
<evidence type="ECO:0000313" key="11">
    <source>
        <dbReference type="Proteomes" id="UP000029033"/>
    </source>
</evidence>
<feature type="domain" description="ABC transmembrane type-1" evidence="9">
    <location>
        <begin position="100"/>
        <end position="306"/>
    </location>
</feature>
<keyword evidence="11" id="KW-1185">Reference proteome</keyword>
<dbReference type="InterPro" id="IPR035906">
    <property type="entry name" value="MetI-like_sf"/>
</dbReference>
<feature type="transmembrane region" description="Helical" evidence="8">
    <location>
        <begin position="176"/>
        <end position="195"/>
    </location>
</feature>
<feature type="transmembrane region" description="Helical" evidence="8">
    <location>
        <begin position="240"/>
        <end position="260"/>
    </location>
</feature>
<comment type="caution">
    <text evidence="10">The sequence shown here is derived from an EMBL/GenBank/DDBJ whole genome shotgun (WGS) entry which is preliminary data.</text>
</comment>
<name>A0A087DIE5_9BIFI</name>
<dbReference type="GO" id="GO:0005886">
    <property type="term" value="C:plasma membrane"/>
    <property type="evidence" value="ECO:0007669"/>
    <property type="project" value="UniProtKB-SubCell"/>
</dbReference>
<dbReference type="GeneID" id="85165582"/>
<dbReference type="PANTHER" id="PTHR42929:SF1">
    <property type="entry name" value="INNER MEMBRANE ABC TRANSPORTER PERMEASE PROTEIN YDCU-RELATED"/>
    <property type="match status" value="1"/>
</dbReference>
<evidence type="ECO:0000256" key="8">
    <source>
        <dbReference type="RuleBase" id="RU363032"/>
    </source>
</evidence>
<evidence type="ECO:0000256" key="4">
    <source>
        <dbReference type="ARBA" id="ARBA00022475"/>
    </source>
</evidence>
<evidence type="ECO:0000256" key="5">
    <source>
        <dbReference type="ARBA" id="ARBA00022692"/>
    </source>
</evidence>
<dbReference type="Pfam" id="PF00528">
    <property type="entry name" value="BPD_transp_1"/>
    <property type="match status" value="1"/>
</dbReference>
<dbReference type="AlphaFoldDB" id="A0A087DIE5"/>
<comment type="similarity">
    <text evidence="2">Belongs to the binding-protein-dependent transport system permease family. CysTW subfamily.</text>
</comment>
<keyword evidence="4" id="KW-1003">Cell membrane</keyword>